<keyword evidence="4" id="KW-0966">Cell projection</keyword>
<keyword evidence="4" id="KW-0969">Cilium</keyword>
<dbReference type="OrthoDB" id="2380967at2"/>
<feature type="compositionally biased region" description="Low complexity" evidence="1">
    <location>
        <begin position="411"/>
        <end position="426"/>
    </location>
</feature>
<evidence type="ECO:0000313" key="4">
    <source>
        <dbReference type="EMBL" id="QAV20085.1"/>
    </source>
</evidence>
<feature type="region of interest" description="Disordered" evidence="1">
    <location>
        <begin position="409"/>
        <end position="444"/>
    </location>
</feature>
<sequence length="465" mass="48794">MEMPVASTTPSAPSAGSTAVKAGTAKTAAPAATSAGNGKGDAGTFQQVMNGQLQKEAGEENASPVDSILAGLLQVIPFLPAPVQEALSDMEGQTGTDGMADLLLSSIQSSPELFSQLSQSDAMQQWANDASALLQLLSGTQQTGLQAIQLDSGDASLKLQKTILDLTAMLKQQPDHPLLQQLSAEFKQLVESALPSLVNQQQADAAGKAAAKAAEMELTLPASATDSNPDAAAPVMTVTKTGSVKASLELLAARTGVWNSVRQAAHESVEAVQTSTTSASENEPAANGLTGLQEGMKTTLPEQAAKAAAPTISAQNFAQELSQFMVKRMSLKMGNGFSEAKLSLRPQHLGTIDVVLTMQNGQLVAQFTADTALGKELLESQLAHLRQSLHSQGVQVDKMEVGQNTMSSTMFQDSRQQQSSQQFLQQRGGGSNQGNSEELTEWNEELKILEETRKAALGNSFETSA</sequence>
<dbReference type="Proteomes" id="UP001527202">
    <property type="component" value="Unassembled WGS sequence"/>
</dbReference>
<dbReference type="InterPro" id="IPR038610">
    <property type="entry name" value="FliK-like_C_sf"/>
</dbReference>
<gene>
    <name evidence="3" type="ORF">M5X16_28775</name>
    <name evidence="4" type="ORF">PC41400_21420</name>
</gene>
<organism evidence="4 5">
    <name type="scientific">Paenibacillus chitinolyticus</name>
    <dbReference type="NCBI Taxonomy" id="79263"/>
    <lineage>
        <taxon>Bacteria</taxon>
        <taxon>Bacillati</taxon>
        <taxon>Bacillota</taxon>
        <taxon>Bacilli</taxon>
        <taxon>Bacillales</taxon>
        <taxon>Paenibacillaceae</taxon>
        <taxon>Paenibacillus</taxon>
    </lineage>
</organism>
<keyword evidence="6" id="KW-1185">Reference proteome</keyword>
<keyword evidence="4" id="KW-0282">Flagellum</keyword>
<evidence type="ECO:0000259" key="2">
    <source>
        <dbReference type="Pfam" id="PF02120"/>
    </source>
</evidence>
<evidence type="ECO:0000313" key="5">
    <source>
        <dbReference type="Proteomes" id="UP000288943"/>
    </source>
</evidence>
<accession>A0A410X055</accession>
<dbReference type="EMBL" id="JAMDMJ010000054">
    <property type="protein sequence ID" value="MCY9599746.1"/>
    <property type="molecule type" value="Genomic_DNA"/>
</dbReference>
<dbReference type="KEGG" id="pchi:PC41400_21420"/>
<dbReference type="GeneID" id="95377356"/>
<proteinExistence type="predicted"/>
<dbReference type="InterPro" id="IPR021136">
    <property type="entry name" value="Flagellar_hook_control-like_C"/>
</dbReference>
<dbReference type="CDD" id="cd17470">
    <property type="entry name" value="T3SS_Flik_C"/>
    <property type="match status" value="1"/>
</dbReference>
<dbReference type="PANTHER" id="PTHR37533">
    <property type="entry name" value="FLAGELLAR HOOK-LENGTH CONTROL PROTEIN"/>
    <property type="match status" value="1"/>
</dbReference>
<dbReference type="InterPro" id="IPR052563">
    <property type="entry name" value="FliK"/>
</dbReference>
<reference evidence="3 6" key="2">
    <citation type="submission" date="2022-05" db="EMBL/GenBank/DDBJ databases">
        <title>Genome Sequencing of Bee-Associated Microbes.</title>
        <authorList>
            <person name="Dunlap C."/>
        </authorList>
    </citation>
    <scope>NUCLEOTIDE SEQUENCE [LARGE SCALE GENOMIC DNA]</scope>
    <source>
        <strain evidence="3 6">NRRL B-23120</strain>
    </source>
</reference>
<evidence type="ECO:0000256" key="1">
    <source>
        <dbReference type="SAM" id="MobiDB-lite"/>
    </source>
</evidence>
<dbReference type="Gene3D" id="3.30.750.140">
    <property type="match status" value="1"/>
</dbReference>
<evidence type="ECO:0000313" key="6">
    <source>
        <dbReference type="Proteomes" id="UP001527202"/>
    </source>
</evidence>
<evidence type="ECO:0000313" key="3">
    <source>
        <dbReference type="EMBL" id="MCY9599746.1"/>
    </source>
</evidence>
<reference evidence="4 5" key="1">
    <citation type="submission" date="2018-01" db="EMBL/GenBank/DDBJ databases">
        <title>The whole genome sequencing and assembly of Paenibacillus chitinolyticus KCCM 41400 strain.</title>
        <authorList>
            <person name="Kim J.-Y."/>
            <person name="Park M.-K."/>
            <person name="Lee Y.-J."/>
            <person name="Yi H."/>
            <person name="Bahn Y.-S."/>
            <person name="Kim J.F."/>
            <person name="Lee D.-W."/>
        </authorList>
    </citation>
    <scope>NUCLEOTIDE SEQUENCE [LARGE SCALE GENOMIC DNA]</scope>
    <source>
        <strain evidence="4 5">KCCM 41400</strain>
    </source>
</reference>
<dbReference type="PANTHER" id="PTHR37533:SF2">
    <property type="entry name" value="FLAGELLAR HOOK-LENGTH CONTROL PROTEIN"/>
    <property type="match status" value="1"/>
</dbReference>
<dbReference type="EMBL" id="CP026520">
    <property type="protein sequence ID" value="QAV20085.1"/>
    <property type="molecule type" value="Genomic_DNA"/>
</dbReference>
<dbReference type="Pfam" id="PF02120">
    <property type="entry name" value="Flg_hook"/>
    <property type="match status" value="1"/>
</dbReference>
<name>A0A410X055_9BACL</name>
<protein>
    <submittedName>
        <fullName evidence="4">Flagellar hook-length control protein FliK</fullName>
    </submittedName>
</protein>
<dbReference type="AlphaFoldDB" id="A0A410X055"/>
<feature type="domain" description="Flagellar hook-length control protein-like C-terminal" evidence="2">
    <location>
        <begin position="328"/>
        <end position="406"/>
    </location>
</feature>
<dbReference type="Proteomes" id="UP000288943">
    <property type="component" value="Chromosome"/>
</dbReference>
<dbReference type="RefSeq" id="WP_042232990.1">
    <property type="nucleotide sequence ID" value="NZ_CP026520.1"/>
</dbReference>